<feature type="region of interest" description="Disordered" evidence="11">
    <location>
        <begin position="1"/>
        <end position="53"/>
    </location>
</feature>
<dbReference type="InterPro" id="IPR039368">
    <property type="entry name" value="AHAS_TPP"/>
</dbReference>
<evidence type="ECO:0000259" key="14">
    <source>
        <dbReference type="Pfam" id="PF02776"/>
    </source>
</evidence>
<dbReference type="Proteomes" id="UP000296216">
    <property type="component" value="Chromosome"/>
</dbReference>
<dbReference type="FunFam" id="3.40.50.1220:FF:000008">
    <property type="entry name" value="Acetolactate synthase"/>
    <property type="match status" value="1"/>
</dbReference>
<dbReference type="InterPro" id="IPR012846">
    <property type="entry name" value="Acetolactate_synth_lsu"/>
</dbReference>
<feature type="compositionally biased region" description="Basic and acidic residues" evidence="11">
    <location>
        <begin position="208"/>
        <end position="227"/>
    </location>
</feature>
<proteinExistence type="inferred from homology"/>
<dbReference type="GO" id="GO:0009097">
    <property type="term" value="P:isoleucine biosynthetic process"/>
    <property type="evidence" value="ECO:0007669"/>
    <property type="project" value="UniProtKB-UniPathway"/>
</dbReference>
<evidence type="ECO:0000256" key="8">
    <source>
        <dbReference type="ARBA" id="ARBA00023052"/>
    </source>
</evidence>
<feature type="domain" description="Thiamine pyrophosphate enzyme N-terminal TPP-binding" evidence="14">
    <location>
        <begin position="52"/>
        <end position="166"/>
    </location>
</feature>
<keyword evidence="6 10" id="KW-0479">Metal-binding</keyword>
<evidence type="ECO:0000256" key="1">
    <source>
        <dbReference type="ARBA" id="ARBA00004974"/>
    </source>
</evidence>
<dbReference type="SUPFAM" id="SSF52467">
    <property type="entry name" value="DHS-like NAD/FAD-binding domain"/>
    <property type="match status" value="1"/>
</dbReference>
<dbReference type="Gene3D" id="3.40.50.1220">
    <property type="entry name" value="TPP-binding domain"/>
    <property type="match status" value="1"/>
</dbReference>
<feature type="domain" description="Thiamine pyrophosphate enzyme central" evidence="12">
    <location>
        <begin position="249"/>
        <end position="384"/>
    </location>
</feature>
<reference evidence="16 18" key="2">
    <citation type="submission" date="2019-07" db="EMBL/GenBank/DDBJ databases">
        <title>Genomic Encyclopedia of Archaeal and Bacterial Type Strains, Phase II (KMG-II): from individual species to whole genera.</title>
        <authorList>
            <person name="Goeker M."/>
        </authorList>
    </citation>
    <scope>NUCLEOTIDE SEQUENCE [LARGE SCALE GENOMIC DNA]</scope>
    <source>
        <strain evidence="16 18">DSM 3754</strain>
    </source>
</reference>
<feature type="compositionally biased region" description="Basic and acidic residues" evidence="11">
    <location>
        <begin position="33"/>
        <end position="43"/>
    </location>
</feature>
<dbReference type="GO" id="GO:0003984">
    <property type="term" value="F:acetolactate synthase activity"/>
    <property type="evidence" value="ECO:0007669"/>
    <property type="project" value="UniProtKB-EC"/>
</dbReference>
<dbReference type="GO" id="GO:0030976">
    <property type="term" value="F:thiamine pyrophosphate binding"/>
    <property type="evidence" value="ECO:0007669"/>
    <property type="project" value="UniProtKB-UniRule"/>
</dbReference>
<dbReference type="CDD" id="cd02015">
    <property type="entry name" value="TPP_AHAS"/>
    <property type="match status" value="1"/>
</dbReference>
<dbReference type="NCBIfam" id="TIGR00118">
    <property type="entry name" value="acolac_lg"/>
    <property type="match status" value="1"/>
</dbReference>
<keyword evidence="4 10" id="KW-0028">Amino-acid biosynthesis</keyword>
<gene>
    <name evidence="15" type="primary">ilvB</name>
    <name evidence="16" type="ORF">APQ99_01884</name>
    <name evidence="15" type="ORF">HBSAL_05965</name>
</gene>
<reference evidence="15 17" key="1">
    <citation type="journal article" date="2019" name="Microbiol. Resour. Announc.">
        <title>The Genome Sequence of the Halobacterium salinarum Type Strain Is Closely Related to That of Laboratory Strains NRC-1 and R1.</title>
        <authorList>
            <person name="Pfeiffer F."/>
            <person name="Marchfelder A."/>
            <person name="Habermann B."/>
            <person name="Dyall-Smith M.L."/>
        </authorList>
    </citation>
    <scope>NUCLEOTIDE SEQUENCE [LARGE SCALE GENOMIC DNA]</scope>
    <source>
        <strain evidence="15">91-R6</strain>
        <strain evidence="17">ATCC 33171 / DSM 3754 / JCM 8978 / NBRC 102687 / NCIMB 764 / 91-R6</strain>
    </source>
</reference>
<dbReference type="InterPro" id="IPR045229">
    <property type="entry name" value="TPP_enz"/>
</dbReference>
<dbReference type="GO" id="GO:0005948">
    <property type="term" value="C:acetolactate synthase complex"/>
    <property type="evidence" value="ECO:0007669"/>
    <property type="project" value="TreeGrafter"/>
</dbReference>
<dbReference type="UniPathway" id="UPA00049">
    <property type="reaction ID" value="UER00059"/>
</dbReference>
<dbReference type="FunFam" id="3.40.50.970:FF:000007">
    <property type="entry name" value="Acetolactate synthase"/>
    <property type="match status" value="1"/>
</dbReference>
<evidence type="ECO:0000313" key="15">
    <source>
        <dbReference type="EMBL" id="QCC44858.1"/>
    </source>
</evidence>
<keyword evidence="9 10" id="KW-0100">Branched-chain amino acid biosynthesis</keyword>
<dbReference type="RefSeq" id="WP_136361333.1">
    <property type="nucleotide sequence ID" value="NZ_VRYN01000004.1"/>
</dbReference>
<dbReference type="InterPro" id="IPR029035">
    <property type="entry name" value="DHS-like_NAD/FAD-binding_dom"/>
</dbReference>
<sequence length="634" mass="65951">MTDHGAVPEFDDADAPGEPTPDADAPTPEGETDDGRDPERENSTDETTQTSTGADAVVAALEAAGAETVFGVQGGAIMPVYDALYDADDVSHVTMAHEQGAAHAADAYGAVTGEPGVCMATSGPGATNLVTGIADADMDSEPVVALTGQVPSDLVGNDAFQETDTVGVTTPITKSNTFASSADEVGEDVSTAFALAASGRQGPTLVDLPKDVTTDKTDAEPTDKTDAEPTEPTVPGTVSVPERADEAAIDAAAATIAAADRPVILAGGGVVKGDATDELRAFAKDHEIPVATTMPGIGAFPEDHDLALEMAGMHGTGYANMATTMTDCLLAVGTRFDDRLTGGVDSFAPEATVVHVDIDPAEISKNVEADHPLVGDAGTVLDQLAAAMDGSPDTDEWLAQCSDWQTEYPMDYAVPAAETDDGAPDASAFPDDEPVKPQFVVEAVDAATDDDTVVTTGVGQHQMWACQYWTYTEPRTWVSSHGLGAMGYGLPSAVGARLAADDDQSVVCFDGDGSFLMTCQELVVAARENLDITVFVLNNEAIGMVKQWQDAFFDGRRMASEYPWVPEFDALAEAFGADGFRIERYDDVADTVEAALATDGPAVVDVYIDPTEEVYPMVPSGGDNGQFALSEAHL</sequence>
<dbReference type="InterPro" id="IPR011766">
    <property type="entry name" value="TPP_enzyme_TPP-bd"/>
</dbReference>
<evidence type="ECO:0000313" key="17">
    <source>
        <dbReference type="Proteomes" id="UP000296216"/>
    </source>
</evidence>
<dbReference type="InterPro" id="IPR029061">
    <property type="entry name" value="THDP-binding"/>
</dbReference>
<dbReference type="SUPFAM" id="SSF52518">
    <property type="entry name" value="Thiamin diphosphate-binding fold (THDP-binding)"/>
    <property type="match status" value="2"/>
</dbReference>
<dbReference type="EC" id="2.2.1.6" evidence="10"/>
<evidence type="ECO:0000256" key="11">
    <source>
        <dbReference type="SAM" id="MobiDB-lite"/>
    </source>
</evidence>
<evidence type="ECO:0000313" key="16">
    <source>
        <dbReference type="EMBL" id="TYO75561.1"/>
    </source>
</evidence>
<feature type="domain" description="Thiamine pyrophosphate enzyme TPP-binding" evidence="13">
    <location>
        <begin position="457"/>
        <end position="606"/>
    </location>
</feature>
<organism evidence="15 17">
    <name type="scientific">Halobacterium salinarum (strain ATCC 33171 / DSM 3754 / JCM 8978 / NBRC 102687 / NCIMB 764 / 91-R6)</name>
    <dbReference type="NCBI Taxonomy" id="2597657"/>
    <lineage>
        <taxon>Archaea</taxon>
        <taxon>Methanobacteriati</taxon>
        <taxon>Methanobacteriota</taxon>
        <taxon>Stenosarchaea group</taxon>
        <taxon>Halobacteria</taxon>
        <taxon>Halobacteriales</taxon>
        <taxon>Halobacteriaceae</taxon>
        <taxon>Halobacterium</taxon>
    </lineage>
</organism>
<dbReference type="GO" id="GO:0009099">
    <property type="term" value="P:L-valine biosynthetic process"/>
    <property type="evidence" value="ECO:0007669"/>
    <property type="project" value="UniProtKB-UniPathway"/>
</dbReference>
<dbReference type="Gene3D" id="3.40.50.970">
    <property type="match status" value="2"/>
</dbReference>
<dbReference type="EMBL" id="CP038631">
    <property type="protein sequence ID" value="QCC44858.1"/>
    <property type="molecule type" value="Genomic_DNA"/>
</dbReference>
<dbReference type="AlphaFoldDB" id="A0A4D6GWB5"/>
<evidence type="ECO:0000256" key="5">
    <source>
        <dbReference type="ARBA" id="ARBA00022679"/>
    </source>
</evidence>
<comment type="pathway">
    <text evidence="2 10">Amino-acid biosynthesis; L-valine biosynthesis; L-valine from pyruvate: step 1/4.</text>
</comment>
<dbReference type="Pfam" id="PF02776">
    <property type="entry name" value="TPP_enzyme_N"/>
    <property type="match status" value="1"/>
</dbReference>
<name>A0A4D6GWB5_HALS9</name>
<dbReference type="InterPro" id="IPR012000">
    <property type="entry name" value="Thiamin_PyroP_enz_cen_dom"/>
</dbReference>
<comment type="similarity">
    <text evidence="3 10">Belongs to the TPP enzyme family.</text>
</comment>
<feature type="region of interest" description="Disordered" evidence="11">
    <location>
        <begin position="203"/>
        <end position="237"/>
    </location>
</feature>
<keyword evidence="8 10" id="KW-0786">Thiamine pyrophosphate</keyword>
<dbReference type="EMBL" id="VRYN01000004">
    <property type="protein sequence ID" value="TYO75561.1"/>
    <property type="molecule type" value="Genomic_DNA"/>
</dbReference>
<evidence type="ECO:0000256" key="3">
    <source>
        <dbReference type="ARBA" id="ARBA00007812"/>
    </source>
</evidence>
<reference evidence="15" key="3">
    <citation type="journal article" name="MicrobiologyOpen">
        <title>Whole-genome comparison between the type strain of Halobacterium salinarum (DSM 3754(T)) and the laboratory strains R1 and NRC-1.</title>
        <authorList>
            <person name="Pfeiffer F."/>
            <person name="Losensky G."/>
            <person name="Marchfelder A."/>
            <person name="Habermann B."/>
            <person name="Dyall-Smith M."/>
        </authorList>
    </citation>
    <scope>NUCLEOTIDE SEQUENCE</scope>
    <source>
        <strain evidence="15">91-R6</strain>
    </source>
</reference>
<dbReference type="GO" id="GO:0044272">
    <property type="term" value="P:sulfur compound biosynthetic process"/>
    <property type="evidence" value="ECO:0007669"/>
    <property type="project" value="UniProtKB-ARBA"/>
</dbReference>
<keyword evidence="7 10" id="KW-0460">Magnesium</keyword>
<evidence type="ECO:0000256" key="6">
    <source>
        <dbReference type="ARBA" id="ARBA00022723"/>
    </source>
</evidence>
<protein>
    <recommendedName>
        <fullName evidence="10">Acetolactate synthase</fullName>
        <ecNumber evidence="10">2.2.1.6</ecNumber>
    </recommendedName>
</protein>
<dbReference type="GO" id="GO:0050660">
    <property type="term" value="F:flavin adenine dinucleotide binding"/>
    <property type="evidence" value="ECO:0007669"/>
    <property type="project" value="InterPro"/>
</dbReference>
<evidence type="ECO:0000259" key="13">
    <source>
        <dbReference type="Pfam" id="PF02775"/>
    </source>
</evidence>
<dbReference type="InterPro" id="IPR012001">
    <property type="entry name" value="Thiamin_PyroP_enz_TPP-bd_dom"/>
</dbReference>
<evidence type="ECO:0000256" key="2">
    <source>
        <dbReference type="ARBA" id="ARBA00005025"/>
    </source>
</evidence>
<dbReference type="GO" id="GO:0000287">
    <property type="term" value="F:magnesium ion binding"/>
    <property type="evidence" value="ECO:0007669"/>
    <property type="project" value="UniProtKB-UniRule"/>
</dbReference>
<evidence type="ECO:0000313" key="18">
    <source>
        <dbReference type="Proteomes" id="UP000323075"/>
    </source>
</evidence>
<dbReference type="Pfam" id="PF02775">
    <property type="entry name" value="TPP_enzyme_C"/>
    <property type="match status" value="1"/>
</dbReference>
<dbReference type="PANTHER" id="PTHR18968:SF13">
    <property type="entry name" value="ACETOLACTATE SYNTHASE CATALYTIC SUBUNIT, MITOCHONDRIAL"/>
    <property type="match status" value="1"/>
</dbReference>
<dbReference type="CDD" id="cd07035">
    <property type="entry name" value="TPP_PYR_POX_like"/>
    <property type="match status" value="1"/>
</dbReference>
<evidence type="ECO:0000256" key="4">
    <source>
        <dbReference type="ARBA" id="ARBA00022605"/>
    </source>
</evidence>
<keyword evidence="5 10" id="KW-0808">Transferase</keyword>
<accession>A0A4D6GWB5</accession>
<dbReference type="GeneID" id="39855038"/>
<comment type="cofactor">
    <cofactor evidence="10">
        <name>thiamine diphosphate</name>
        <dbReference type="ChEBI" id="CHEBI:58937"/>
    </cofactor>
    <text evidence="10">Binds 1 thiamine pyrophosphate per subunit.</text>
</comment>
<comment type="pathway">
    <text evidence="1 10">Amino-acid biosynthesis; L-isoleucine biosynthesis; L-isoleucine from 2-oxobutanoate: step 1/4.</text>
</comment>
<evidence type="ECO:0000259" key="12">
    <source>
        <dbReference type="Pfam" id="PF00205"/>
    </source>
</evidence>
<evidence type="ECO:0000256" key="10">
    <source>
        <dbReference type="RuleBase" id="RU003591"/>
    </source>
</evidence>
<dbReference type="Proteomes" id="UP000323075">
    <property type="component" value="Unassembled WGS sequence"/>
</dbReference>
<comment type="cofactor">
    <cofactor evidence="10">
        <name>Mg(2+)</name>
        <dbReference type="ChEBI" id="CHEBI:18420"/>
    </cofactor>
    <text evidence="10">Binds 1 Mg(2+) ion per subunit.</text>
</comment>
<evidence type="ECO:0000256" key="7">
    <source>
        <dbReference type="ARBA" id="ARBA00022842"/>
    </source>
</evidence>
<evidence type="ECO:0000256" key="9">
    <source>
        <dbReference type="ARBA" id="ARBA00023304"/>
    </source>
</evidence>
<dbReference type="PANTHER" id="PTHR18968">
    <property type="entry name" value="THIAMINE PYROPHOSPHATE ENZYMES"/>
    <property type="match status" value="1"/>
</dbReference>
<dbReference type="Pfam" id="PF00205">
    <property type="entry name" value="TPP_enzyme_M"/>
    <property type="match status" value="1"/>
</dbReference>
<dbReference type="UniPathway" id="UPA00047">
    <property type="reaction ID" value="UER00055"/>
</dbReference>
<comment type="catalytic activity">
    <reaction evidence="10">
        <text>2 pyruvate + H(+) = (2S)-2-acetolactate + CO2</text>
        <dbReference type="Rhea" id="RHEA:25249"/>
        <dbReference type="ChEBI" id="CHEBI:15361"/>
        <dbReference type="ChEBI" id="CHEBI:15378"/>
        <dbReference type="ChEBI" id="CHEBI:16526"/>
        <dbReference type="ChEBI" id="CHEBI:58476"/>
        <dbReference type="EC" id="2.2.1.6"/>
    </reaction>
</comment>